<accession>A0A6I0DU56</accession>
<dbReference type="Proteomes" id="UP000441102">
    <property type="component" value="Unassembled WGS sequence"/>
</dbReference>
<proteinExistence type="predicted"/>
<reference evidence="1 2" key="1">
    <citation type="submission" date="2019-09" db="EMBL/GenBank/DDBJ databases">
        <title>Taxonomic organization of the family Brucellaceae based on a phylogenomic approach.</title>
        <authorList>
            <person name="Leclercq S."/>
            <person name="Cloeckaert A."/>
            <person name="Zygmunt M.S."/>
        </authorList>
    </citation>
    <scope>NUCLEOTIDE SEQUENCE [LARGE SCALE GENOMIC DNA]</scope>
    <source>
        <strain evidence="1 2">CCUG 34461</strain>
    </source>
</reference>
<dbReference type="RefSeq" id="WP_151576570.1">
    <property type="nucleotide sequence ID" value="NZ_WBWX01000003.1"/>
</dbReference>
<evidence type="ECO:0000313" key="2">
    <source>
        <dbReference type="Proteomes" id="UP000441102"/>
    </source>
</evidence>
<evidence type="ECO:0000313" key="1">
    <source>
        <dbReference type="EMBL" id="KAB2799221.1"/>
    </source>
</evidence>
<gene>
    <name evidence="1" type="ORF">F9L06_11590</name>
</gene>
<sequence>MNTNGNRQASSVVTLLDCYDELMTVKHLFSGASFIVDALIPSPELDSASAVITAGMTKLDEALQKLDSIRKSAN</sequence>
<dbReference type="EMBL" id="WBWX01000003">
    <property type="protein sequence ID" value="KAB2799221.1"/>
    <property type="molecule type" value="Genomic_DNA"/>
</dbReference>
<dbReference type="AlphaFoldDB" id="A0A6I0DU56"/>
<comment type="caution">
    <text evidence="1">The sequence shown here is derived from an EMBL/GenBank/DDBJ whole genome shotgun (WGS) entry which is preliminary data.</text>
</comment>
<protein>
    <submittedName>
        <fullName evidence="1">Uncharacterized protein</fullName>
    </submittedName>
</protein>
<name>A0A6I0DU56_BRUAN</name>
<organism evidence="1 2">
    <name type="scientific">Brucella anthropi</name>
    <name type="common">Ochrobactrum anthropi</name>
    <dbReference type="NCBI Taxonomy" id="529"/>
    <lineage>
        <taxon>Bacteria</taxon>
        <taxon>Pseudomonadati</taxon>
        <taxon>Pseudomonadota</taxon>
        <taxon>Alphaproteobacteria</taxon>
        <taxon>Hyphomicrobiales</taxon>
        <taxon>Brucellaceae</taxon>
        <taxon>Brucella/Ochrobactrum group</taxon>
        <taxon>Brucella</taxon>
    </lineage>
</organism>